<dbReference type="AlphaFoldDB" id="A0A931G8K0"/>
<dbReference type="Pfam" id="PF02901">
    <property type="entry name" value="PFL-like"/>
    <property type="match status" value="1"/>
</dbReference>
<dbReference type="Proteomes" id="UP000706172">
    <property type="component" value="Unassembled WGS sequence"/>
</dbReference>
<reference evidence="2" key="1">
    <citation type="submission" date="2020-07" db="EMBL/GenBank/DDBJ databases">
        <title>Severe corrosion of carbon steel in oil field produced water can be linked to methanogenic archaea containing a special type of NiFe hydrogenase.</title>
        <authorList>
            <person name="Lahme S."/>
            <person name="Mand J."/>
            <person name="Longwell J."/>
            <person name="Smith R."/>
            <person name="Enning D."/>
        </authorList>
    </citation>
    <scope>NUCLEOTIDE SEQUENCE</scope>
    <source>
        <strain evidence="2">MIC098Bin6</strain>
    </source>
</reference>
<dbReference type="PANTHER" id="PTHR43641:SF2">
    <property type="entry name" value="DEHYDRATASE YBIW-RELATED"/>
    <property type="match status" value="1"/>
</dbReference>
<dbReference type="PANTHER" id="PTHR43641">
    <property type="entry name" value="FORMATE ACETYLTRANSFERASE 3-RELATED"/>
    <property type="match status" value="1"/>
</dbReference>
<comment type="caution">
    <text evidence="2">The sequence shown here is derived from an EMBL/GenBank/DDBJ whole genome shotgun (WGS) entry which is preliminary data.</text>
</comment>
<accession>A0A931G8K0</accession>
<dbReference type="EMBL" id="JACCQK010000793">
    <property type="protein sequence ID" value="MBG0780571.1"/>
    <property type="molecule type" value="Genomic_DNA"/>
</dbReference>
<dbReference type="Gene3D" id="3.20.70.20">
    <property type="match status" value="1"/>
</dbReference>
<dbReference type="SUPFAM" id="SSF51998">
    <property type="entry name" value="PFL-like glycyl radical enzymes"/>
    <property type="match status" value="1"/>
</dbReference>
<proteinExistence type="predicted"/>
<gene>
    <name evidence="2" type="ORF">H0S81_11675</name>
</gene>
<dbReference type="GO" id="GO:0003824">
    <property type="term" value="F:catalytic activity"/>
    <property type="evidence" value="ECO:0007669"/>
    <property type="project" value="InterPro"/>
</dbReference>
<evidence type="ECO:0000313" key="3">
    <source>
        <dbReference type="Proteomes" id="UP000706172"/>
    </source>
</evidence>
<dbReference type="GO" id="GO:0005829">
    <property type="term" value="C:cytosol"/>
    <property type="evidence" value="ECO:0007669"/>
    <property type="project" value="TreeGrafter"/>
</dbReference>
<organism evidence="2 3">
    <name type="scientific">Desulfotignum balticum</name>
    <dbReference type="NCBI Taxonomy" id="115781"/>
    <lineage>
        <taxon>Bacteria</taxon>
        <taxon>Pseudomonadati</taxon>
        <taxon>Thermodesulfobacteriota</taxon>
        <taxon>Desulfobacteria</taxon>
        <taxon>Desulfobacterales</taxon>
        <taxon>Desulfobacteraceae</taxon>
        <taxon>Desulfotignum</taxon>
    </lineage>
</organism>
<name>A0A931G8K0_9BACT</name>
<feature type="domain" description="PFL" evidence="1">
    <location>
        <begin position="9"/>
        <end position="124"/>
    </location>
</feature>
<dbReference type="InterPro" id="IPR004184">
    <property type="entry name" value="PFL_dom"/>
</dbReference>
<protein>
    <submittedName>
        <fullName evidence="2">Formate C-acetyltransferase/glycerol dehydratase family glycyl radical enzyme</fullName>
    </submittedName>
</protein>
<evidence type="ECO:0000313" key="2">
    <source>
        <dbReference type="EMBL" id="MBG0780571.1"/>
    </source>
</evidence>
<evidence type="ECO:0000259" key="1">
    <source>
        <dbReference type="PROSITE" id="PS51554"/>
    </source>
</evidence>
<sequence>MNSHTNYMERIRKLRNRVVNATPTMDIENALILTASFRQTEALPREMRKAIAFKDVCAQKTITIWDHELIVGCSGKIARGGVLCADVCWSVLDKELDTISTRPYDPFYISEADKNRFRQVIKPY</sequence>
<feature type="non-terminal residue" evidence="2">
    <location>
        <position position="124"/>
    </location>
</feature>
<dbReference type="InterPro" id="IPR051215">
    <property type="entry name" value="GRE"/>
</dbReference>
<dbReference type="PROSITE" id="PS51554">
    <property type="entry name" value="PFL"/>
    <property type="match status" value="1"/>
</dbReference>